<reference evidence="1 2" key="1">
    <citation type="submission" date="2024-03" db="EMBL/GenBank/DDBJ databases">
        <title>Whole genome sequencing of Streptomyces racemochromogenes, to identify antimicrobial biosynthetic gene clusters.</title>
        <authorList>
            <person name="Suryawanshi P."/>
            <person name="Krishnaraj P.U."/>
            <person name="Arun Y.P."/>
            <person name="Suryawanshi M.P."/>
            <person name="Rakshit O."/>
        </authorList>
    </citation>
    <scope>NUCLEOTIDE SEQUENCE [LARGE SCALE GENOMIC DNA]</scope>
    <source>
        <strain evidence="1 2">AUDT626</strain>
    </source>
</reference>
<dbReference type="InterPro" id="IPR029063">
    <property type="entry name" value="SAM-dependent_MTases_sf"/>
</dbReference>
<dbReference type="RefSeq" id="WP_395508049.1">
    <property type="nucleotide sequence ID" value="NZ_JBBDHD010000005.1"/>
</dbReference>
<dbReference type="Gene3D" id="3.40.50.150">
    <property type="entry name" value="Vaccinia Virus protein VP39"/>
    <property type="match status" value="1"/>
</dbReference>
<organism evidence="1 2">
    <name type="scientific">Streptomyces racemochromogenes</name>
    <dbReference type="NCBI Taxonomy" id="67353"/>
    <lineage>
        <taxon>Bacteria</taxon>
        <taxon>Bacillati</taxon>
        <taxon>Actinomycetota</taxon>
        <taxon>Actinomycetes</taxon>
        <taxon>Kitasatosporales</taxon>
        <taxon>Streptomycetaceae</taxon>
        <taxon>Streptomyces</taxon>
    </lineage>
</organism>
<dbReference type="SUPFAM" id="SSF53335">
    <property type="entry name" value="S-adenosyl-L-methionine-dependent methyltransferases"/>
    <property type="match status" value="1"/>
</dbReference>
<name>A0ABW7P7E5_9ACTN</name>
<keyword evidence="1" id="KW-0489">Methyltransferase</keyword>
<dbReference type="Proteomes" id="UP001610631">
    <property type="component" value="Unassembled WGS sequence"/>
</dbReference>
<dbReference type="PANTHER" id="PTHR45445:SF2">
    <property type="entry name" value="METHYLTRANSFERASE TYPE 11 DOMAIN-CONTAINING PROTEIN"/>
    <property type="match status" value="1"/>
</dbReference>
<keyword evidence="2" id="KW-1185">Reference proteome</keyword>
<sequence>MKATSLSFLRCPASRCGQSPLTADVWARTQLPTGEDDVLEGLVSCADCGGSYPVVAGVLLLIEDLAGYLRDHLGVILHLTDFPPGEAMAQWLTSRAPDDTDARYVRRSMKLEERYVNAFLGAHYDRDRLAADPENPLSELMAAAVARDVWTRCSTLVDEVRPGSALDAGCSVGGLSATLSQRQARTIGFDTSFLSVLAARRAVLSGPTPLDAYRAYGEGDRYQEHGLTVAAQPRYADFVVASALAPTAAGPVDLTCAINLIDLVPDPARLLDTLVAQTNEGGHVLITSPYGWSDVARNRWLGGAAGQSSPDALRSAAADRGLRVAWEDRQVPWLWRDYSRFWRLHSVDAVLFVRT</sequence>
<evidence type="ECO:0000313" key="2">
    <source>
        <dbReference type="Proteomes" id="UP001610631"/>
    </source>
</evidence>
<protein>
    <submittedName>
        <fullName evidence="1">Methyltransferase domain-containing protein</fullName>
    </submittedName>
</protein>
<dbReference type="GO" id="GO:0008168">
    <property type="term" value="F:methyltransferase activity"/>
    <property type="evidence" value="ECO:0007669"/>
    <property type="project" value="UniProtKB-KW"/>
</dbReference>
<comment type="caution">
    <text evidence="1">The sequence shown here is derived from an EMBL/GenBank/DDBJ whole genome shotgun (WGS) entry which is preliminary data.</text>
</comment>
<dbReference type="PANTHER" id="PTHR45445">
    <property type="match status" value="1"/>
</dbReference>
<dbReference type="GO" id="GO:0032259">
    <property type="term" value="P:methylation"/>
    <property type="evidence" value="ECO:0007669"/>
    <property type="project" value="UniProtKB-KW"/>
</dbReference>
<dbReference type="EMBL" id="JBBDHD010000005">
    <property type="protein sequence ID" value="MFH7594105.1"/>
    <property type="molecule type" value="Genomic_DNA"/>
</dbReference>
<proteinExistence type="predicted"/>
<keyword evidence="1" id="KW-0808">Transferase</keyword>
<gene>
    <name evidence="1" type="ORF">WDV06_03235</name>
</gene>
<dbReference type="Pfam" id="PF13489">
    <property type="entry name" value="Methyltransf_23"/>
    <property type="match status" value="1"/>
</dbReference>
<accession>A0ABW7P7E5</accession>
<evidence type="ECO:0000313" key="1">
    <source>
        <dbReference type="EMBL" id="MFH7594105.1"/>
    </source>
</evidence>